<evidence type="ECO:0000259" key="7">
    <source>
        <dbReference type="Pfam" id="PF08240"/>
    </source>
</evidence>
<keyword evidence="4" id="KW-0560">Oxidoreductase</keyword>
<evidence type="ECO:0000256" key="3">
    <source>
        <dbReference type="ARBA" id="ARBA00022833"/>
    </source>
</evidence>
<dbReference type="GO" id="GO:0008270">
    <property type="term" value="F:zinc ion binding"/>
    <property type="evidence" value="ECO:0007669"/>
    <property type="project" value="InterPro"/>
</dbReference>
<comment type="caution">
    <text evidence="8">The sequence shown here is derived from an EMBL/GenBank/DDBJ whole genome shotgun (WGS) entry which is preliminary data.</text>
</comment>
<dbReference type="PANTHER" id="PTHR42813">
    <property type="entry name" value="ZINC-TYPE ALCOHOL DEHYDROGENASE-LIKE"/>
    <property type="match status" value="1"/>
</dbReference>
<dbReference type="PROSITE" id="PS00059">
    <property type="entry name" value="ADH_ZINC"/>
    <property type="match status" value="1"/>
</dbReference>
<dbReference type="InterPro" id="IPR036291">
    <property type="entry name" value="NAD(P)-bd_dom_sf"/>
</dbReference>
<evidence type="ECO:0000256" key="4">
    <source>
        <dbReference type="ARBA" id="ARBA00023002"/>
    </source>
</evidence>
<dbReference type="Gene3D" id="3.40.50.720">
    <property type="entry name" value="NAD(P)-binding Rossmann-like Domain"/>
    <property type="match status" value="1"/>
</dbReference>
<proteinExistence type="inferred from homology"/>
<dbReference type="Gene3D" id="3.90.180.10">
    <property type="entry name" value="Medium-chain alcohol dehydrogenases, catalytic domain"/>
    <property type="match status" value="1"/>
</dbReference>
<comment type="similarity">
    <text evidence="5">Belongs to the zinc-containing alcohol dehydrogenase family.</text>
</comment>
<evidence type="ECO:0000259" key="6">
    <source>
        <dbReference type="Pfam" id="PF00107"/>
    </source>
</evidence>
<sequence>MELSGDDAKEEGSMNSGHEVIGIVEEAGEDITTFKKGNFVIAPFIHGCGHCAACEAGFEGDCQGHAMSENFSSGYQAEYVRYQYANWSLIKIPEQPSDYTEGMIANFMALADVMPTGYHAARVAHVKTGDTVAIVGDEAVGLCAVIAAKLRGAKRIIIMSRHEDRQKLALEFGATDIVAERGEEGIAKVKELTNGAGCDAVLECVGTPHTETSISVTTGWSTWQWLADRLLVQLMTKKSY</sequence>
<keyword evidence="2 5" id="KW-0479">Metal-binding</keyword>
<dbReference type="InterPro" id="IPR013149">
    <property type="entry name" value="ADH-like_C"/>
</dbReference>
<dbReference type="SUPFAM" id="SSF51735">
    <property type="entry name" value="NAD(P)-binding Rossmann-fold domains"/>
    <property type="match status" value="1"/>
</dbReference>
<dbReference type="AlphaFoldDB" id="I0SD50"/>
<protein>
    <submittedName>
        <fullName evidence="8">GroES-like protein</fullName>
    </submittedName>
</protein>
<name>I0SD50_STRAP</name>
<feature type="domain" description="Alcohol dehydrogenase-like C-terminal" evidence="6">
    <location>
        <begin position="139"/>
        <end position="211"/>
    </location>
</feature>
<evidence type="ECO:0000256" key="1">
    <source>
        <dbReference type="ARBA" id="ARBA00001947"/>
    </source>
</evidence>
<dbReference type="Pfam" id="PF00107">
    <property type="entry name" value="ADH_zinc_N"/>
    <property type="match status" value="1"/>
</dbReference>
<dbReference type="InterPro" id="IPR013154">
    <property type="entry name" value="ADH-like_N"/>
</dbReference>
<dbReference type="GO" id="GO:0016491">
    <property type="term" value="F:oxidoreductase activity"/>
    <property type="evidence" value="ECO:0007669"/>
    <property type="project" value="UniProtKB-KW"/>
</dbReference>
<keyword evidence="9" id="KW-1185">Reference proteome</keyword>
<keyword evidence="3 5" id="KW-0862">Zinc</keyword>
<dbReference type="PANTHER" id="PTHR42813:SF2">
    <property type="entry name" value="DEHYDROGENASE, ZINC-CONTAINING, PUTATIVE (AFU_ORTHOLOGUE AFUA_2G02810)-RELATED"/>
    <property type="match status" value="1"/>
</dbReference>
<dbReference type="EMBL" id="AICP01000042">
    <property type="protein sequence ID" value="EID21303.1"/>
    <property type="molecule type" value="Genomic_DNA"/>
</dbReference>
<dbReference type="InterPro" id="IPR002328">
    <property type="entry name" value="ADH_Zn_CS"/>
</dbReference>
<dbReference type="Proteomes" id="UP000003245">
    <property type="component" value="Unassembled WGS sequence"/>
</dbReference>
<dbReference type="Pfam" id="PF08240">
    <property type="entry name" value="ADH_N"/>
    <property type="match status" value="1"/>
</dbReference>
<comment type="cofactor">
    <cofactor evidence="1 5">
        <name>Zn(2+)</name>
        <dbReference type="ChEBI" id="CHEBI:29105"/>
    </cofactor>
</comment>
<reference evidence="8 9" key="1">
    <citation type="submission" date="2012-01" db="EMBL/GenBank/DDBJ databases">
        <authorList>
            <person name="Harkins D.M."/>
            <person name="Madupu R."/>
            <person name="Durkin A.S."/>
            <person name="Torralba M."/>
            <person name="Methe B."/>
            <person name="Sutton G.G."/>
            <person name="Nelson K.E."/>
        </authorList>
    </citation>
    <scope>NUCLEOTIDE SEQUENCE [LARGE SCALE GENOMIC DNA]</scope>
    <source>
        <strain evidence="8 9">CCUG 39159</strain>
    </source>
</reference>
<feature type="domain" description="Alcohol dehydrogenase-like N-terminal" evidence="7">
    <location>
        <begin position="14"/>
        <end position="93"/>
    </location>
</feature>
<organism evidence="8 9">
    <name type="scientific">Streptococcus anginosus subsp. whileyi CCUG 39159</name>
    <dbReference type="NCBI Taxonomy" id="1095729"/>
    <lineage>
        <taxon>Bacteria</taxon>
        <taxon>Bacillati</taxon>
        <taxon>Bacillota</taxon>
        <taxon>Bacilli</taxon>
        <taxon>Lactobacillales</taxon>
        <taxon>Streptococcaceae</taxon>
        <taxon>Streptococcus</taxon>
        <taxon>Streptococcus anginosus group</taxon>
    </lineage>
</organism>
<evidence type="ECO:0000313" key="9">
    <source>
        <dbReference type="Proteomes" id="UP000003245"/>
    </source>
</evidence>
<evidence type="ECO:0000313" key="8">
    <source>
        <dbReference type="EMBL" id="EID21303.1"/>
    </source>
</evidence>
<dbReference type="InterPro" id="IPR011032">
    <property type="entry name" value="GroES-like_sf"/>
</dbReference>
<dbReference type="PATRIC" id="fig|1095729.3.peg.1347"/>
<evidence type="ECO:0000256" key="5">
    <source>
        <dbReference type="RuleBase" id="RU361277"/>
    </source>
</evidence>
<gene>
    <name evidence="8" type="ORF">HMPREF1043_1980</name>
</gene>
<accession>I0SD50</accession>
<dbReference type="SUPFAM" id="SSF50129">
    <property type="entry name" value="GroES-like"/>
    <property type="match status" value="1"/>
</dbReference>
<evidence type="ECO:0000256" key="2">
    <source>
        <dbReference type="ARBA" id="ARBA00022723"/>
    </source>
</evidence>